<name>A0A418Y907_9GAMM</name>
<comment type="similarity">
    <text evidence="1">Belongs to the transposase 8 family.</text>
</comment>
<dbReference type="InterPro" id="IPR025948">
    <property type="entry name" value="HTH-like_dom"/>
</dbReference>
<reference evidence="3 4" key="2">
    <citation type="submission" date="2019-01" db="EMBL/GenBank/DDBJ databases">
        <title>Motilimonas pumilus sp. nov., isolated from the gut of sea cucumber (Apostichopus japonicus).</title>
        <authorList>
            <person name="Wang F.-Q."/>
            <person name="Ren L.-H."/>
            <person name="Lin Y.-W."/>
            <person name="Sun G.-H."/>
            <person name="Du Z.-J."/>
            <person name="Zhao J.-X."/>
            <person name="Liu X.-J."/>
            <person name="Liu L.-J."/>
        </authorList>
    </citation>
    <scope>NUCLEOTIDE SEQUENCE [LARGE SCALE GENOMIC DNA]</scope>
    <source>
        <strain evidence="3 4">PLHSC7-2</strain>
    </source>
</reference>
<dbReference type="Pfam" id="PF13333">
    <property type="entry name" value="rve_2"/>
    <property type="match status" value="1"/>
</dbReference>
<dbReference type="AlphaFoldDB" id="A0A418Y907"/>
<dbReference type="InterPro" id="IPR002514">
    <property type="entry name" value="Transposase_8"/>
</dbReference>
<dbReference type="GO" id="GO:0006313">
    <property type="term" value="P:DNA transposition"/>
    <property type="evidence" value="ECO:0007669"/>
    <property type="project" value="InterPro"/>
</dbReference>
<evidence type="ECO:0000256" key="1">
    <source>
        <dbReference type="ARBA" id="ARBA00009964"/>
    </source>
</evidence>
<dbReference type="PANTHER" id="PTHR46889">
    <property type="entry name" value="TRANSPOSASE INSF FOR INSERTION SEQUENCE IS3B-RELATED"/>
    <property type="match status" value="1"/>
</dbReference>
<evidence type="ECO:0000313" key="4">
    <source>
        <dbReference type="Proteomes" id="UP000283255"/>
    </source>
</evidence>
<dbReference type="SUPFAM" id="SSF53098">
    <property type="entry name" value="Ribonuclease H-like"/>
    <property type="match status" value="1"/>
</dbReference>
<dbReference type="EMBL" id="QZCH01000101">
    <property type="protein sequence ID" value="RJG35920.1"/>
    <property type="molecule type" value="Genomic_DNA"/>
</dbReference>
<proteinExistence type="inferred from homology"/>
<dbReference type="Gene3D" id="1.10.10.60">
    <property type="entry name" value="Homeodomain-like"/>
    <property type="match status" value="1"/>
</dbReference>
<dbReference type="Pfam" id="PF13276">
    <property type="entry name" value="HTH_21"/>
    <property type="match status" value="1"/>
</dbReference>
<reference evidence="3 4" key="1">
    <citation type="submission" date="2018-09" db="EMBL/GenBank/DDBJ databases">
        <authorList>
            <person name="Wang F."/>
        </authorList>
    </citation>
    <scope>NUCLEOTIDE SEQUENCE [LARGE SCALE GENOMIC DNA]</scope>
    <source>
        <strain evidence="3 4">PLHSC7-2</strain>
    </source>
</reference>
<dbReference type="Pfam" id="PF00665">
    <property type="entry name" value="rve"/>
    <property type="match status" value="1"/>
</dbReference>
<protein>
    <submittedName>
        <fullName evidence="3">IS3 family transposase</fullName>
    </submittedName>
</protein>
<dbReference type="SUPFAM" id="SSF46689">
    <property type="entry name" value="Homeodomain-like"/>
    <property type="match status" value="1"/>
</dbReference>
<dbReference type="GO" id="GO:0003677">
    <property type="term" value="F:DNA binding"/>
    <property type="evidence" value="ECO:0007669"/>
    <property type="project" value="InterPro"/>
</dbReference>
<dbReference type="PROSITE" id="PS50994">
    <property type="entry name" value="INTEGRASE"/>
    <property type="match status" value="1"/>
</dbReference>
<evidence type="ECO:0000313" key="3">
    <source>
        <dbReference type="EMBL" id="RJG35920.1"/>
    </source>
</evidence>
<dbReference type="InterPro" id="IPR001584">
    <property type="entry name" value="Integrase_cat-core"/>
</dbReference>
<organism evidence="3 4">
    <name type="scientific">Motilimonas pumila</name>
    <dbReference type="NCBI Taxonomy" id="2303987"/>
    <lineage>
        <taxon>Bacteria</taxon>
        <taxon>Pseudomonadati</taxon>
        <taxon>Pseudomonadota</taxon>
        <taxon>Gammaproteobacteria</taxon>
        <taxon>Alteromonadales</taxon>
        <taxon>Alteromonadales genera incertae sedis</taxon>
        <taxon>Motilimonas</taxon>
    </lineage>
</organism>
<comment type="caution">
    <text evidence="3">The sequence shown here is derived from an EMBL/GenBank/DDBJ whole genome shotgun (WGS) entry which is preliminary data.</text>
</comment>
<dbReference type="Gene3D" id="3.30.420.10">
    <property type="entry name" value="Ribonuclease H-like superfamily/Ribonuclease H"/>
    <property type="match status" value="1"/>
</dbReference>
<keyword evidence="4" id="KW-1185">Reference proteome</keyword>
<feature type="domain" description="Integrase catalytic" evidence="2">
    <location>
        <begin position="215"/>
        <end position="369"/>
    </location>
</feature>
<dbReference type="Pfam" id="PF01527">
    <property type="entry name" value="HTH_Tnp_1"/>
    <property type="match status" value="1"/>
</dbReference>
<dbReference type="GO" id="GO:0004803">
    <property type="term" value="F:transposase activity"/>
    <property type="evidence" value="ECO:0007669"/>
    <property type="project" value="InterPro"/>
</dbReference>
<feature type="non-terminal residue" evidence="3">
    <location>
        <position position="369"/>
    </location>
</feature>
<dbReference type="InterPro" id="IPR036397">
    <property type="entry name" value="RNaseH_sf"/>
</dbReference>
<dbReference type="RefSeq" id="WP_119912651.1">
    <property type="nucleotide sequence ID" value="NZ_QZCH01000101.1"/>
</dbReference>
<dbReference type="InterPro" id="IPR050900">
    <property type="entry name" value="Transposase_IS3/IS150/IS904"/>
</dbReference>
<dbReference type="NCBIfam" id="NF033516">
    <property type="entry name" value="transpos_IS3"/>
    <property type="match status" value="1"/>
</dbReference>
<sequence>MSLKKSHKSYPQDFKDEAVLMVTEQGYSVAEAAKSLGVGTSLLYKWKEKFEAQRQGKALEESELDELKRLRKENKQLRMEKEIPKKGQRLLCKGNEVKFSFIKKQSGQFPVILLCFVMGVSKSGYYDWLKRPATVISLDTLKLYRRIRRLFEKSRGSLGNREMVKRLRKEGYQVGRYLVRKMMRRLRLKVTQRLAYKVTTKRKHSDLVADNLLNQNFNPTAANQVWAGDVTYLKTGEGWMHLAIVMDLYSRRIVGWHIDKRMTTDLISKALMKAYNLRQPTQGLVFHSDRGSQYTSKQYRKLLASYGMRSSMGDVGACWDNAVVERFFGSLKHDWLFKVNQPTRRFMKQDVAAYMKYYNLERLHSANGD</sequence>
<dbReference type="GO" id="GO:0015074">
    <property type="term" value="P:DNA integration"/>
    <property type="evidence" value="ECO:0007669"/>
    <property type="project" value="InterPro"/>
</dbReference>
<dbReference type="InterPro" id="IPR009057">
    <property type="entry name" value="Homeodomain-like_sf"/>
</dbReference>
<dbReference type="PANTHER" id="PTHR46889:SF4">
    <property type="entry name" value="TRANSPOSASE INSO FOR INSERTION SEQUENCE ELEMENT IS911B-RELATED"/>
    <property type="match status" value="1"/>
</dbReference>
<evidence type="ECO:0000259" key="2">
    <source>
        <dbReference type="PROSITE" id="PS50994"/>
    </source>
</evidence>
<accession>A0A418Y907</accession>
<dbReference type="InterPro" id="IPR048020">
    <property type="entry name" value="Transpos_IS3"/>
</dbReference>
<dbReference type="OrthoDB" id="9810995at2"/>
<dbReference type="InterPro" id="IPR012337">
    <property type="entry name" value="RNaseH-like_sf"/>
</dbReference>
<dbReference type="Proteomes" id="UP000283255">
    <property type="component" value="Unassembled WGS sequence"/>
</dbReference>
<gene>
    <name evidence="3" type="ORF">D1Z90_20680</name>
</gene>